<sequence length="90" mass="10565">MSAMANCSHGHHRHPGYLIGSRPHTRQIHMASLLVFLQQTKLWLRIAQADISAYVKRYVQPLLPPLIRRRLGINRFRTFEVHVNSAWELR</sequence>
<proteinExistence type="predicted"/>
<evidence type="ECO:0000313" key="1">
    <source>
        <dbReference type="EMBL" id="KAF7762514.1"/>
    </source>
</evidence>
<reference evidence="1 2" key="1">
    <citation type="journal article" name="Sci. Rep.">
        <title>Telomere-to-telomere assembled and centromere annotated genomes of the two main subspecies of the button mushroom Agaricus bisporus reveal especially polymorphic chromosome ends.</title>
        <authorList>
            <person name="Sonnenberg A.S.M."/>
            <person name="Sedaghat-Telgerd N."/>
            <person name="Lavrijssen B."/>
            <person name="Ohm R.A."/>
            <person name="Hendrickx P.M."/>
            <person name="Scholtmeijer K."/>
            <person name="Baars J.J.P."/>
            <person name="van Peer A."/>
        </authorList>
    </citation>
    <scope>NUCLEOTIDE SEQUENCE [LARGE SCALE GENOMIC DNA]</scope>
    <source>
        <strain evidence="1 2">H119_p4</strain>
    </source>
</reference>
<dbReference type="Proteomes" id="UP000629468">
    <property type="component" value="Unassembled WGS sequence"/>
</dbReference>
<comment type="caution">
    <text evidence="1">The sequence shown here is derived from an EMBL/GenBank/DDBJ whole genome shotgun (WGS) entry which is preliminary data.</text>
</comment>
<protein>
    <submittedName>
        <fullName evidence="1">Uncharacterized protein</fullName>
    </submittedName>
</protein>
<gene>
    <name evidence="1" type="ORF">Agabi119p4_9107</name>
</gene>
<organism evidence="1 2">
    <name type="scientific">Agaricus bisporus var. burnettii</name>
    <dbReference type="NCBI Taxonomy" id="192524"/>
    <lineage>
        <taxon>Eukaryota</taxon>
        <taxon>Fungi</taxon>
        <taxon>Dikarya</taxon>
        <taxon>Basidiomycota</taxon>
        <taxon>Agaricomycotina</taxon>
        <taxon>Agaricomycetes</taxon>
        <taxon>Agaricomycetidae</taxon>
        <taxon>Agaricales</taxon>
        <taxon>Agaricineae</taxon>
        <taxon>Agaricaceae</taxon>
        <taxon>Agaricus</taxon>
    </lineage>
</organism>
<dbReference type="AlphaFoldDB" id="A0A8H7C6N4"/>
<evidence type="ECO:0000313" key="2">
    <source>
        <dbReference type="Proteomes" id="UP000629468"/>
    </source>
</evidence>
<name>A0A8H7C6N4_AGABI</name>
<dbReference type="EMBL" id="JABXXO010000012">
    <property type="protein sequence ID" value="KAF7762514.1"/>
    <property type="molecule type" value="Genomic_DNA"/>
</dbReference>
<accession>A0A8H7C6N4</accession>